<feature type="chain" id="PRO_5014118475" description="FAS1 domain-containing protein" evidence="2">
    <location>
        <begin position="23"/>
        <end position="240"/>
    </location>
</feature>
<keyword evidence="5" id="KW-1185">Reference proteome</keyword>
<name>A0A2I2F957_ASPCN</name>
<dbReference type="SUPFAM" id="SSF82153">
    <property type="entry name" value="FAS1 domain"/>
    <property type="match status" value="1"/>
</dbReference>
<evidence type="ECO:0000256" key="2">
    <source>
        <dbReference type="SAM" id="SignalP"/>
    </source>
</evidence>
<feature type="domain" description="FAS1" evidence="3">
    <location>
        <begin position="89"/>
        <end position="237"/>
    </location>
</feature>
<dbReference type="InterPro" id="IPR040200">
    <property type="entry name" value="Mug57-like"/>
</dbReference>
<evidence type="ECO:0000313" key="5">
    <source>
        <dbReference type="Proteomes" id="UP000234585"/>
    </source>
</evidence>
<dbReference type="PANTHER" id="PTHR28156:SF1">
    <property type="entry name" value="FAS1 DOMAIN-CONTAINING PROTEIN YDR262W"/>
    <property type="match status" value="1"/>
</dbReference>
<dbReference type="Gene3D" id="2.30.180.10">
    <property type="entry name" value="FAS1 domain"/>
    <property type="match status" value="1"/>
</dbReference>
<organism evidence="4 5">
    <name type="scientific">Aspergillus candidus</name>
    <dbReference type="NCBI Taxonomy" id="41067"/>
    <lineage>
        <taxon>Eukaryota</taxon>
        <taxon>Fungi</taxon>
        <taxon>Dikarya</taxon>
        <taxon>Ascomycota</taxon>
        <taxon>Pezizomycotina</taxon>
        <taxon>Eurotiomycetes</taxon>
        <taxon>Eurotiomycetidae</taxon>
        <taxon>Eurotiales</taxon>
        <taxon>Aspergillaceae</taxon>
        <taxon>Aspergillus</taxon>
        <taxon>Aspergillus subgen. Circumdati</taxon>
    </lineage>
</organism>
<dbReference type="STRING" id="41067.A0A2I2F957"/>
<dbReference type="Proteomes" id="UP000234585">
    <property type="component" value="Unassembled WGS sequence"/>
</dbReference>
<dbReference type="PROSITE" id="PS50213">
    <property type="entry name" value="FAS1"/>
    <property type="match status" value="1"/>
</dbReference>
<sequence length="240" mass="26744">MLRHMLTISVFIFLAITCTVSAWDLPTFSLRKRLPGFLVDSPHLRHERPLADNSEVKQWLSKQQPLMGGALPKIVMPGSNNNEGANARDPIISDVLPKTRGINIFASLTRDFESIESHLNNTSKNVTVLAPRNSAIQGLPRKPWENPDDYNQYGEAQAYEGQAGQDRARKNLERFVGAHIVTTSPWKEGVEAETLAGEKLSWKKDGDNIYIQPGNVEVDAVAEQVANGEVWTLNGVINYR</sequence>
<dbReference type="GeneID" id="36520193"/>
<protein>
    <recommendedName>
        <fullName evidence="3">FAS1 domain-containing protein</fullName>
    </recommendedName>
</protein>
<dbReference type="RefSeq" id="XP_024671188.1">
    <property type="nucleotide sequence ID" value="XM_024813033.1"/>
</dbReference>
<dbReference type="AlphaFoldDB" id="A0A2I2F957"/>
<dbReference type="EMBL" id="KZ559145">
    <property type="protein sequence ID" value="PLB37176.1"/>
    <property type="molecule type" value="Genomic_DNA"/>
</dbReference>
<dbReference type="InterPro" id="IPR036378">
    <property type="entry name" value="FAS1_dom_sf"/>
</dbReference>
<dbReference type="Pfam" id="PF02469">
    <property type="entry name" value="Fasciclin"/>
    <property type="match status" value="1"/>
</dbReference>
<feature type="signal peptide" evidence="2">
    <location>
        <begin position="1"/>
        <end position="22"/>
    </location>
</feature>
<gene>
    <name evidence="4" type="ORF">BDW47DRAFT_107525</name>
</gene>
<dbReference type="PANTHER" id="PTHR28156">
    <property type="entry name" value="FAS1 DOMAIN-CONTAINING PROTEIN YDR262W"/>
    <property type="match status" value="1"/>
</dbReference>
<dbReference type="InterPro" id="IPR000782">
    <property type="entry name" value="FAS1_domain"/>
</dbReference>
<accession>A0A2I2F957</accession>
<dbReference type="OrthoDB" id="5551751at2759"/>
<proteinExistence type="predicted"/>
<reference evidence="4 5" key="1">
    <citation type="submission" date="2017-12" db="EMBL/GenBank/DDBJ databases">
        <authorList>
            <consortium name="DOE Joint Genome Institute"/>
            <person name="Haridas S."/>
            <person name="Kjaerbolling I."/>
            <person name="Vesth T.C."/>
            <person name="Frisvad J.C."/>
            <person name="Nybo J.L."/>
            <person name="Theobald S."/>
            <person name="Kuo A."/>
            <person name="Bowyer P."/>
            <person name="Matsuda Y."/>
            <person name="Mondo S."/>
            <person name="Lyhne E.K."/>
            <person name="Kogle M.E."/>
            <person name="Clum A."/>
            <person name="Lipzen A."/>
            <person name="Salamov A."/>
            <person name="Ngan C.Y."/>
            <person name="Daum C."/>
            <person name="Chiniquy J."/>
            <person name="Barry K."/>
            <person name="LaButti K."/>
            <person name="Simmons B.A."/>
            <person name="Magnuson J.K."/>
            <person name="Mortensen U.H."/>
            <person name="Larsen T.O."/>
            <person name="Grigoriev I.V."/>
            <person name="Baker S.E."/>
            <person name="Andersen M.R."/>
            <person name="Nordberg H.P."/>
            <person name="Cantor M.N."/>
            <person name="Hua S.X."/>
        </authorList>
    </citation>
    <scope>NUCLEOTIDE SEQUENCE [LARGE SCALE GENOMIC DNA]</scope>
    <source>
        <strain evidence="4 5">CBS 102.13</strain>
    </source>
</reference>
<evidence type="ECO:0000256" key="1">
    <source>
        <dbReference type="ARBA" id="ARBA00022729"/>
    </source>
</evidence>
<evidence type="ECO:0000313" key="4">
    <source>
        <dbReference type="EMBL" id="PLB37176.1"/>
    </source>
</evidence>
<keyword evidence="1 2" id="KW-0732">Signal</keyword>
<evidence type="ECO:0000259" key="3">
    <source>
        <dbReference type="PROSITE" id="PS50213"/>
    </source>
</evidence>